<sequence length="84" mass="8884">MLSSLSWLDEAGSGDGIAHHGVGSLDPTVPQTQAYTTCPDGGQTAESKDAAACSSFFIIRQVPTGDMTLNIAPPYRISLIYRIL</sequence>
<dbReference type="AlphaFoldDB" id="A0A179GJ20"/>
<comment type="caution">
    <text evidence="2">The sequence shown here is derived from an EMBL/GenBank/DDBJ whole genome shotgun (WGS) entry which is preliminary data.</text>
</comment>
<name>A0A179GJ20_PURLI</name>
<evidence type="ECO:0000313" key="3">
    <source>
        <dbReference type="Proteomes" id="UP000078340"/>
    </source>
</evidence>
<proteinExistence type="predicted"/>
<evidence type="ECO:0000313" key="2">
    <source>
        <dbReference type="EMBL" id="OAQ77854.1"/>
    </source>
</evidence>
<dbReference type="Proteomes" id="UP000078340">
    <property type="component" value="Unassembled WGS sequence"/>
</dbReference>
<evidence type="ECO:0000256" key="1">
    <source>
        <dbReference type="SAM" id="MobiDB-lite"/>
    </source>
</evidence>
<protein>
    <submittedName>
        <fullName evidence="2">Uncharacterized protein</fullName>
    </submittedName>
</protein>
<gene>
    <name evidence="2" type="ORF">VFPFJ_10221</name>
</gene>
<accession>A0A179GJ20</accession>
<organism evidence="2 3">
    <name type="scientific">Purpureocillium lilacinum</name>
    <name type="common">Paecilomyces lilacinus</name>
    <dbReference type="NCBI Taxonomy" id="33203"/>
    <lineage>
        <taxon>Eukaryota</taxon>
        <taxon>Fungi</taxon>
        <taxon>Dikarya</taxon>
        <taxon>Ascomycota</taxon>
        <taxon>Pezizomycotina</taxon>
        <taxon>Sordariomycetes</taxon>
        <taxon>Hypocreomycetidae</taxon>
        <taxon>Hypocreales</taxon>
        <taxon>Ophiocordycipitaceae</taxon>
        <taxon>Purpureocillium</taxon>
    </lineage>
</organism>
<feature type="region of interest" description="Disordered" evidence="1">
    <location>
        <begin position="18"/>
        <end position="46"/>
    </location>
</feature>
<dbReference type="EMBL" id="LSBI01000012">
    <property type="protein sequence ID" value="OAQ77854.1"/>
    <property type="molecule type" value="Genomic_DNA"/>
</dbReference>
<reference evidence="2 3" key="1">
    <citation type="submission" date="2016-02" db="EMBL/GenBank/DDBJ databases">
        <title>Biosynthesis of antibiotic leucinostatins and their inhibition on Phytophthora in bio-control Purpureocillium lilacinum.</title>
        <authorList>
            <person name="Wang G."/>
            <person name="Liu Z."/>
            <person name="Lin R."/>
            <person name="Li E."/>
            <person name="Mao Z."/>
            <person name="Ling J."/>
            <person name="Yin W."/>
            <person name="Xie B."/>
        </authorList>
    </citation>
    <scope>NUCLEOTIDE SEQUENCE [LARGE SCALE GENOMIC DNA]</scope>
    <source>
        <strain evidence="2">PLFJ-1</strain>
    </source>
</reference>